<dbReference type="SUPFAM" id="SSF50978">
    <property type="entry name" value="WD40 repeat-like"/>
    <property type="match status" value="2"/>
</dbReference>
<dbReference type="EMBL" id="KV442062">
    <property type="protein sequence ID" value="OAQ26882.1"/>
    <property type="molecule type" value="Genomic_DNA"/>
</dbReference>
<dbReference type="PANTHER" id="PTHR19848:SF8">
    <property type="entry name" value="F-BOX AND WD REPEAT DOMAIN CONTAINING 7"/>
    <property type="match status" value="1"/>
</dbReference>
<keyword evidence="2" id="KW-0677">Repeat</keyword>
<keyword evidence="6" id="KW-1185">Reference proteome</keyword>
<feature type="repeat" description="WD" evidence="3">
    <location>
        <begin position="94"/>
        <end position="135"/>
    </location>
</feature>
<evidence type="ECO:0000256" key="2">
    <source>
        <dbReference type="ARBA" id="ARBA00022737"/>
    </source>
</evidence>
<dbReference type="InterPro" id="IPR020472">
    <property type="entry name" value="WD40_PAC1"/>
</dbReference>
<proteinExistence type="predicted"/>
<dbReference type="PANTHER" id="PTHR19848">
    <property type="entry name" value="WD40 REPEAT PROTEIN"/>
    <property type="match status" value="1"/>
</dbReference>
<dbReference type="InterPro" id="IPR015943">
    <property type="entry name" value="WD40/YVTN_repeat-like_dom_sf"/>
</dbReference>
<sequence length="635" mass="68964">MDGVRFGELPYLEEHAAVNAVAFSPDGKLFAVALRYGSLITYDTTTWTRVHRHEEQSEVLFVAFSPNNRHLASGSEDMICRLWDTVSGETMLVMKGHTERLWSVAFSPCGKQIASTSKDRTIRLWSSETGECLFVLSGHENTVLSTAYSGDGRRLFSGSNDGTIRGWDPKTGTPEADWVISYVGASHIALSADGRQVAVMPKSMRGEIYLLDVITGEEGLCLNGDAGQLTCITFSPTGGLIVTSSWDKTVRLWDSSNGHLISKLSGHRSGITACAFSPDGLQIASGGYDGITRLWEVNTNQSSSNTQDVAAKVRTVAYSHDGLCIISYRIDDTIQRWNSSTGASRTVPSRWTADAWCFALSPNGHWFASGCEDGNIRLLNVRTDVVDRVLFGTTDCPIDDMSFSRCGRWLAACDRDGDTLLWDLDRAHDQGKVVGEMDFQLHSMDYSPDGQRLAISTSASSVLIWDLLSSEPDIKLEGHTDAVYSVAYSPCGKWILSGSNDKTARLWSDGVDSWSCNAVVGRCLEAVTSVAWNPVVPLEFVTGSDDGSVRVWRISGSEAGDVSVRMHWGSHIGRLCAADLNFKGAVGLSPMCRKLLVQRGAIDGSLLSKGDDEGSIDESLLSEEADEGSIAVEAE</sequence>
<dbReference type="SMART" id="SM00320">
    <property type="entry name" value="WD40"/>
    <property type="match status" value="12"/>
</dbReference>
<evidence type="ECO:0000313" key="6">
    <source>
        <dbReference type="Proteomes" id="UP000078512"/>
    </source>
</evidence>
<organism evidence="5 6">
    <name type="scientific">Linnemannia elongata AG-77</name>
    <dbReference type="NCBI Taxonomy" id="1314771"/>
    <lineage>
        <taxon>Eukaryota</taxon>
        <taxon>Fungi</taxon>
        <taxon>Fungi incertae sedis</taxon>
        <taxon>Mucoromycota</taxon>
        <taxon>Mortierellomycotina</taxon>
        <taxon>Mortierellomycetes</taxon>
        <taxon>Mortierellales</taxon>
        <taxon>Mortierellaceae</taxon>
        <taxon>Linnemannia</taxon>
    </lineage>
</organism>
<dbReference type="PROSITE" id="PS50294">
    <property type="entry name" value="WD_REPEATS_REGION"/>
    <property type="match status" value="6"/>
</dbReference>
<dbReference type="PROSITE" id="PS00678">
    <property type="entry name" value="WD_REPEATS_1"/>
    <property type="match status" value="1"/>
</dbReference>
<protein>
    <submittedName>
        <fullName evidence="5">WD40 repeat-like protein</fullName>
    </submittedName>
</protein>
<evidence type="ECO:0000256" key="4">
    <source>
        <dbReference type="SAM" id="MobiDB-lite"/>
    </source>
</evidence>
<dbReference type="Pfam" id="PF00400">
    <property type="entry name" value="WD40"/>
    <property type="match status" value="10"/>
</dbReference>
<evidence type="ECO:0000256" key="1">
    <source>
        <dbReference type="ARBA" id="ARBA00022574"/>
    </source>
</evidence>
<dbReference type="InterPro" id="IPR019775">
    <property type="entry name" value="WD40_repeat_CS"/>
</dbReference>
<evidence type="ECO:0000313" key="5">
    <source>
        <dbReference type="EMBL" id="OAQ26882.1"/>
    </source>
</evidence>
<accession>A0A197JNP9</accession>
<reference evidence="5 6" key="1">
    <citation type="submission" date="2016-05" db="EMBL/GenBank/DDBJ databases">
        <title>Genome sequencing reveals origins of a unique bacterial endosymbiosis in the earliest lineages of terrestrial Fungi.</title>
        <authorList>
            <consortium name="DOE Joint Genome Institute"/>
            <person name="Uehling J."/>
            <person name="Gryganskyi A."/>
            <person name="Hameed K."/>
            <person name="Tschaplinski T."/>
            <person name="Misztal P."/>
            <person name="Wu S."/>
            <person name="Desiro A."/>
            <person name="Vande Pol N."/>
            <person name="Du Z.-Y."/>
            <person name="Zienkiewicz A."/>
            <person name="Zienkiewicz K."/>
            <person name="Morin E."/>
            <person name="Tisserant E."/>
            <person name="Splivallo R."/>
            <person name="Hainaut M."/>
            <person name="Henrissat B."/>
            <person name="Ohm R."/>
            <person name="Kuo A."/>
            <person name="Yan J."/>
            <person name="Lipzen A."/>
            <person name="Nolan M."/>
            <person name="Labutti K."/>
            <person name="Barry K."/>
            <person name="Goldstein A."/>
            <person name="Labbe J."/>
            <person name="Schadt C."/>
            <person name="Tuskan G."/>
            <person name="Grigoriev I."/>
            <person name="Martin F."/>
            <person name="Vilgalys R."/>
            <person name="Bonito G."/>
        </authorList>
    </citation>
    <scope>NUCLEOTIDE SEQUENCE [LARGE SCALE GENOMIC DNA]</scope>
    <source>
        <strain evidence="5 6">AG-77</strain>
    </source>
</reference>
<dbReference type="PRINTS" id="PR00320">
    <property type="entry name" value="GPROTEINBRPT"/>
</dbReference>
<dbReference type="OrthoDB" id="538223at2759"/>
<evidence type="ECO:0000256" key="3">
    <source>
        <dbReference type="PROSITE-ProRule" id="PRU00221"/>
    </source>
</evidence>
<feature type="compositionally biased region" description="Acidic residues" evidence="4">
    <location>
        <begin position="613"/>
        <end position="627"/>
    </location>
</feature>
<feature type="repeat" description="WD" evidence="3">
    <location>
        <begin position="476"/>
        <end position="508"/>
    </location>
</feature>
<feature type="repeat" description="WD" evidence="3">
    <location>
        <begin position="527"/>
        <end position="562"/>
    </location>
</feature>
<feature type="repeat" description="WD" evidence="3">
    <location>
        <begin position="52"/>
        <end position="93"/>
    </location>
</feature>
<feature type="region of interest" description="Disordered" evidence="4">
    <location>
        <begin position="611"/>
        <end position="635"/>
    </location>
</feature>
<feature type="repeat" description="WD" evidence="3">
    <location>
        <begin position="136"/>
        <end position="177"/>
    </location>
</feature>
<dbReference type="Gene3D" id="2.130.10.10">
    <property type="entry name" value="YVTN repeat-like/Quinoprotein amine dehydrogenase"/>
    <property type="match status" value="4"/>
</dbReference>
<dbReference type="PROSITE" id="PS50082">
    <property type="entry name" value="WD_REPEATS_2"/>
    <property type="match status" value="7"/>
</dbReference>
<keyword evidence="1 3" id="KW-0853">WD repeat</keyword>
<feature type="repeat" description="WD" evidence="3">
    <location>
        <begin position="264"/>
        <end position="305"/>
    </location>
</feature>
<dbReference type="InterPro" id="IPR036322">
    <property type="entry name" value="WD40_repeat_dom_sf"/>
</dbReference>
<dbReference type="InterPro" id="IPR001680">
    <property type="entry name" value="WD40_rpt"/>
</dbReference>
<name>A0A197JNP9_9FUNG</name>
<dbReference type="STRING" id="1314771.A0A197JNP9"/>
<dbReference type="AlphaFoldDB" id="A0A197JNP9"/>
<feature type="repeat" description="WD" evidence="3">
    <location>
        <begin position="222"/>
        <end position="263"/>
    </location>
</feature>
<dbReference type="Proteomes" id="UP000078512">
    <property type="component" value="Unassembled WGS sequence"/>
</dbReference>
<gene>
    <name evidence="5" type="ORF">K457DRAFT_1805741</name>
</gene>
<dbReference type="CDD" id="cd00200">
    <property type="entry name" value="WD40"/>
    <property type="match status" value="2"/>
</dbReference>